<evidence type="ECO:0000313" key="1">
    <source>
        <dbReference type="EMBL" id="UTR82712.1"/>
    </source>
</evidence>
<accession>A0ABY5FG37</accession>
<dbReference type="EMBL" id="CP101397">
    <property type="protein sequence ID" value="UTR82712.1"/>
    <property type="molecule type" value="Genomic_DNA"/>
</dbReference>
<reference evidence="1" key="1">
    <citation type="submission" date="2022-07" db="EMBL/GenBank/DDBJ databases">
        <title>Genomic of Streptomyces cavourensis F2.</title>
        <authorList>
            <person name="Hu S."/>
            <person name="Liang W."/>
        </authorList>
    </citation>
    <scope>NUCLEOTIDE SEQUENCE</scope>
    <source>
        <strain evidence="1">F2</strain>
    </source>
</reference>
<organism evidence="1 2">
    <name type="scientific">Streptomyces cavourensis</name>
    <dbReference type="NCBI Taxonomy" id="67258"/>
    <lineage>
        <taxon>Bacteria</taxon>
        <taxon>Bacillati</taxon>
        <taxon>Actinomycetota</taxon>
        <taxon>Actinomycetes</taxon>
        <taxon>Kitasatosporales</taxon>
        <taxon>Streptomycetaceae</taxon>
        <taxon>Streptomyces</taxon>
    </lineage>
</organism>
<dbReference type="RefSeq" id="WP_175452212.1">
    <property type="nucleotide sequence ID" value="NZ_CP101397.1"/>
</dbReference>
<name>A0ABY5FG37_9ACTN</name>
<sequence>MTGRQPLVLDGLRAWKSLKELEVSEPAAFDDALDALREHSRISVLGLTAFPWARQPTRPAAVPTIRELSVQAPDHGGDLGVLRPLFPGVTHLRLDASARRVLDLTPLHSWPGLRVQVNGLTRGRLIGAEELGDRLNASPG</sequence>
<keyword evidence="2" id="KW-1185">Reference proteome</keyword>
<proteinExistence type="predicted"/>
<evidence type="ECO:0000313" key="2">
    <source>
        <dbReference type="Proteomes" id="UP001058236"/>
    </source>
</evidence>
<evidence type="ECO:0008006" key="3">
    <source>
        <dbReference type="Google" id="ProtNLM"/>
    </source>
</evidence>
<protein>
    <recommendedName>
        <fullName evidence="3">Leucine rich repeat (LRR) protein</fullName>
    </recommendedName>
</protein>
<gene>
    <name evidence="1" type="ORF">NLU04_31735</name>
</gene>
<dbReference type="Proteomes" id="UP001058236">
    <property type="component" value="Chromosome"/>
</dbReference>